<accession>A0A378Q2B5</accession>
<gene>
    <name evidence="1" type="ORF">NCTC9426_01989</name>
</gene>
<dbReference type="EMBL" id="UGPZ01000003">
    <property type="protein sequence ID" value="STY93267.1"/>
    <property type="molecule type" value="Genomic_DNA"/>
</dbReference>
<sequence length="249" mass="29261">MSRDLNICYCCGIELDKTTKTREHIPPKCFFPKGYKDELITVPSCKEHNNAKSEDDEYLWQMIAINILANKHGQNLATEKVVKSILRNRRLTKNLAKNSHLLYIENSNGSLEPTFGFEPNEEMIKRSISMLAKGVYFHEYKKVFDGNMFVFDENTIYIKGNNFQAHNKYLEKLRNCSKHIFNDQRKIGENQEIFYYQFIELNKSEKYFEILLRLCFYENVVFLVSLKSGSKPNMDCNILSNSLLNIIYK</sequence>
<name>A0A378Q2B5_MORBO</name>
<evidence type="ECO:0000313" key="1">
    <source>
        <dbReference type="EMBL" id="STY93267.1"/>
    </source>
</evidence>
<evidence type="ECO:0000313" key="2">
    <source>
        <dbReference type="Proteomes" id="UP000254133"/>
    </source>
</evidence>
<protein>
    <recommendedName>
        <fullName evidence="3">HNH endonuclease</fullName>
    </recommendedName>
</protein>
<dbReference type="RefSeq" id="WP_115369654.1">
    <property type="nucleotide sequence ID" value="NZ_UGPZ01000003.1"/>
</dbReference>
<organism evidence="1 2">
    <name type="scientific">Moraxella bovis</name>
    <dbReference type="NCBI Taxonomy" id="476"/>
    <lineage>
        <taxon>Bacteria</taxon>
        <taxon>Pseudomonadati</taxon>
        <taxon>Pseudomonadota</taxon>
        <taxon>Gammaproteobacteria</taxon>
        <taxon>Moraxellales</taxon>
        <taxon>Moraxellaceae</taxon>
        <taxon>Moraxella</taxon>
    </lineage>
</organism>
<dbReference type="AlphaFoldDB" id="A0A378Q2B5"/>
<reference evidence="1 2" key="1">
    <citation type="submission" date="2018-06" db="EMBL/GenBank/DDBJ databases">
        <authorList>
            <consortium name="Pathogen Informatics"/>
            <person name="Doyle S."/>
        </authorList>
    </citation>
    <scope>NUCLEOTIDE SEQUENCE [LARGE SCALE GENOMIC DNA]</scope>
    <source>
        <strain evidence="1 2">NCTC9426</strain>
    </source>
</reference>
<dbReference type="Proteomes" id="UP000254133">
    <property type="component" value="Unassembled WGS sequence"/>
</dbReference>
<proteinExistence type="predicted"/>
<evidence type="ECO:0008006" key="3">
    <source>
        <dbReference type="Google" id="ProtNLM"/>
    </source>
</evidence>